<evidence type="ECO:0000313" key="3">
    <source>
        <dbReference type="Proteomes" id="UP001152795"/>
    </source>
</evidence>
<dbReference type="PANTHER" id="PTHR11359">
    <property type="entry name" value="AMP DEAMINASE"/>
    <property type="match status" value="1"/>
</dbReference>
<reference evidence="2" key="1">
    <citation type="submission" date="2020-04" db="EMBL/GenBank/DDBJ databases">
        <authorList>
            <person name="Alioto T."/>
            <person name="Alioto T."/>
            <person name="Gomez Garrido J."/>
        </authorList>
    </citation>
    <scope>NUCLEOTIDE SEQUENCE</scope>
    <source>
        <strain evidence="2">A484AB</strain>
    </source>
</reference>
<dbReference type="OrthoDB" id="1723809at2759"/>
<comment type="similarity">
    <text evidence="1">Belongs to the metallo-dependent hydrolases superfamily. Adenosine and AMP deaminases family.</text>
</comment>
<dbReference type="EMBL" id="CACRXK020019394">
    <property type="protein sequence ID" value="CAB4033599.1"/>
    <property type="molecule type" value="Genomic_DNA"/>
</dbReference>
<protein>
    <submittedName>
        <fullName evidence="2">AMP deaminase 2-like</fullName>
    </submittedName>
</protein>
<evidence type="ECO:0000256" key="1">
    <source>
        <dbReference type="ARBA" id="ARBA00006676"/>
    </source>
</evidence>
<dbReference type="GO" id="GO:0005829">
    <property type="term" value="C:cytosol"/>
    <property type="evidence" value="ECO:0007669"/>
    <property type="project" value="TreeGrafter"/>
</dbReference>
<dbReference type="Pfam" id="PF19326">
    <property type="entry name" value="AMP_deaminase"/>
    <property type="match status" value="1"/>
</dbReference>
<gene>
    <name evidence="2" type="ORF">PACLA_8A013535</name>
</gene>
<proteinExistence type="inferred from homology"/>
<dbReference type="Proteomes" id="UP001152795">
    <property type="component" value="Unassembled WGS sequence"/>
</dbReference>
<name>A0A7D9JQJ6_PARCT</name>
<dbReference type="GO" id="GO:0032264">
    <property type="term" value="P:IMP salvage"/>
    <property type="evidence" value="ECO:0007669"/>
    <property type="project" value="InterPro"/>
</dbReference>
<dbReference type="SUPFAM" id="SSF51556">
    <property type="entry name" value="Metallo-dependent hydrolases"/>
    <property type="match status" value="1"/>
</dbReference>
<feature type="non-terminal residue" evidence="2">
    <location>
        <position position="1"/>
    </location>
</feature>
<comment type="caution">
    <text evidence="2">The sequence shown here is derived from an EMBL/GenBank/DDBJ whole genome shotgun (WGS) entry which is preliminary data.</text>
</comment>
<accession>A0A7D9JQJ6</accession>
<organism evidence="2 3">
    <name type="scientific">Paramuricea clavata</name>
    <name type="common">Red gorgonian</name>
    <name type="synonym">Violescent sea-whip</name>
    <dbReference type="NCBI Taxonomy" id="317549"/>
    <lineage>
        <taxon>Eukaryota</taxon>
        <taxon>Metazoa</taxon>
        <taxon>Cnidaria</taxon>
        <taxon>Anthozoa</taxon>
        <taxon>Octocorallia</taxon>
        <taxon>Malacalcyonacea</taxon>
        <taxon>Plexauridae</taxon>
        <taxon>Paramuricea</taxon>
    </lineage>
</organism>
<sequence>MKEAARLLAEAMFIREKYMAMSLQENCQTTRKALNEIDDEFNVDIILKNREIKADRHKGEMKKQKKVEDFYDQIKLPDACDYKFENRDGVFCIIAGTPLKPDSVFFKKDGTPKGQIAPSRDEFLQDYYLLLATCANGPVRSFATRQLEYLDGKFRLHELMNCQKELAEIKEVPKRDYYNVRKVDTHIHATACMSQYSLLKFMRRKAKNSPDDIVAEKDGKKLTILE</sequence>
<dbReference type="PANTHER" id="PTHR11359:SF0">
    <property type="entry name" value="AMP DEAMINASE"/>
    <property type="match status" value="1"/>
</dbReference>
<dbReference type="Gene3D" id="3.20.20.140">
    <property type="entry name" value="Metal-dependent hydrolases"/>
    <property type="match status" value="1"/>
</dbReference>
<dbReference type="InterPro" id="IPR006329">
    <property type="entry name" value="AMPD"/>
</dbReference>
<evidence type="ECO:0000313" key="2">
    <source>
        <dbReference type="EMBL" id="CAB4033599.1"/>
    </source>
</evidence>
<dbReference type="GO" id="GO:0003876">
    <property type="term" value="F:AMP deaminase activity"/>
    <property type="evidence" value="ECO:0007669"/>
    <property type="project" value="InterPro"/>
</dbReference>
<dbReference type="InterPro" id="IPR032466">
    <property type="entry name" value="Metal_Hydrolase"/>
</dbReference>
<dbReference type="GO" id="GO:0046033">
    <property type="term" value="P:AMP metabolic process"/>
    <property type="evidence" value="ECO:0007669"/>
    <property type="project" value="TreeGrafter"/>
</dbReference>
<dbReference type="AlphaFoldDB" id="A0A7D9JQJ6"/>
<keyword evidence="3" id="KW-1185">Reference proteome</keyword>